<keyword evidence="3" id="KW-1185">Reference proteome</keyword>
<dbReference type="AlphaFoldDB" id="A0AAP0MRF5"/>
<dbReference type="EMBL" id="JBCGBO010000002">
    <property type="protein sequence ID" value="KAK9220824.1"/>
    <property type="molecule type" value="Genomic_DNA"/>
</dbReference>
<evidence type="ECO:0000256" key="1">
    <source>
        <dbReference type="SAM" id="MobiDB-lite"/>
    </source>
</evidence>
<gene>
    <name evidence="2" type="ORF">WN944_009248</name>
</gene>
<sequence>MEFGGGRKRGRHEGASNGNGGFKKSKQEMENFPTGIGSKSKPCTKFFRNGKLLISESTVGLTTCRASLNSFRSGPINWHLKFRNMLSKLFSTGVTLLNECSFCTRAGYVVIRLCIAKEVTRVAKLVELNVIVTILKYCGSFSPFLFKT</sequence>
<comment type="caution">
    <text evidence="2">The sequence shown here is derived from an EMBL/GenBank/DDBJ whole genome shotgun (WGS) entry which is preliminary data.</text>
</comment>
<dbReference type="Proteomes" id="UP001428341">
    <property type="component" value="Unassembled WGS sequence"/>
</dbReference>
<evidence type="ECO:0000313" key="2">
    <source>
        <dbReference type="EMBL" id="KAK9220824.1"/>
    </source>
</evidence>
<feature type="region of interest" description="Disordered" evidence="1">
    <location>
        <begin position="1"/>
        <end position="26"/>
    </location>
</feature>
<name>A0AAP0MRF5_9ROSI</name>
<evidence type="ECO:0000313" key="3">
    <source>
        <dbReference type="Proteomes" id="UP001428341"/>
    </source>
</evidence>
<feature type="compositionally biased region" description="Basic residues" evidence="1">
    <location>
        <begin position="1"/>
        <end position="11"/>
    </location>
</feature>
<reference evidence="2 3" key="1">
    <citation type="submission" date="2024-05" db="EMBL/GenBank/DDBJ databases">
        <title>Haplotype-resolved chromosome-level genome assembly of Huyou (Citrus changshanensis).</title>
        <authorList>
            <person name="Miao C."/>
            <person name="Chen W."/>
            <person name="Wu Y."/>
            <person name="Wang L."/>
            <person name="Zhao S."/>
            <person name="Grierson D."/>
            <person name="Xu C."/>
            <person name="Chen K."/>
        </authorList>
    </citation>
    <scope>NUCLEOTIDE SEQUENCE [LARGE SCALE GENOMIC DNA]</scope>
    <source>
        <strain evidence="2">01-14</strain>
        <tissue evidence="2">Leaf</tissue>
    </source>
</reference>
<protein>
    <submittedName>
        <fullName evidence="2">Uncharacterized protein</fullName>
    </submittedName>
</protein>
<organism evidence="2 3">
    <name type="scientific">Citrus x changshan-huyou</name>
    <dbReference type="NCBI Taxonomy" id="2935761"/>
    <lineage>
        <taxon>Eukaryota</taxon>
        <taxon>Viridiplantae</taxon>
        <taxon>Streptophyta</taxon>
        <taxon>Embryophyta</taxon>
        <taxon>Tracheophyta</taxon>
        <taxon>Spermatophyta</taxon>
        <taxon>Magnoliopsida</taxon>
        <taxon>eudicotyledons</taxon>
        <taxon>Gunneridae</taxon>
        <taxon>Pentapetalae</taxon>
        <taxon>rosids</taxon>
        <taxon>malvids</taxon>
        <taxon>Sapindales</taxon>
        <taxon>Rutaceae</taxon>
        <taxon>Aurantioideae</taxon>
        <taxon>Citrus</taxon>
    </lineage>
</organism>
<proteinExistence type="predicted"/>
<accession>A0AAP0MRF5</accession>